<feature type="transmembrane region" description="Helical" evidence="1">
    <location>
        <begin position="83"/>
        <end position="102"/>
    </location>
</feature>
<organism evidence="2 3">
    <name type="scientific">Candidatus Nomurabacteria bacterium CG_4_9_14_0_2_um_filter_32_10</name>
    <dbReference type="NCBI Taxonomy" id="1974729"/>
    <lineage>
        <taxon>Bacteria</taxon>
        <taxon>Candidatus Nomuraibacteriota</taxon>
    </lineage>
</organism>
<dbReference type="PANTHER" id="PTHR30221">
    <property type="entry name" value="SMALL-CONDUCTANCE MECHANOSENSITIVE CHANNEL"/>
    <property type="match status" value="1"/>
</dbReference>
<dbReference type="GO" id="GO:0008381">
    <property type="term" value="F:mechanosensitive monoatomic ion channel activity"/>
    <property type="evidence" value="ECO:0007669"/>
    <property type="project" value="InterPro"/>
</dbReference>
<evidence type="ECO:0008006" key="4">
    <source>
        <dbReference type="Google" id="ProtNLM"/>
    </source>
</evidence>
<dbReference type="Pfam" id="PF05552">
    <property type="entry name" value="MS_channel_1st_1"/>
    <property type="match status" value="2"/>
</dbReference>
<protein>
    <recommendedName>
        <fullName evidence="4">Small-conductance mechanosensitive ion channel</fullName>
    </recommendedName>
</protein>
<keyword evidence="1" id="KW-0812">Transmembrane</keyword>
<dbReference type="PANTHER" id="PTHR30221:SF1">
    <property type="entry name" value="SMALL-CONDUCTANCE MECHANOSENSITIVE CHANNEL"/>
    <property type="match status" value="1"/>
</dbReference>
<comment type="caution">
    <text evidence="2">The sequence shown here is derived from an EMBL/GenBank/DDBJ whole genome shotgun (WGS) entry which is preliminary data.</text>
</comment>
<feature type="transmembrane region" description="Helical" evidence="1">
    <location>
        <begin position="20"/>
        <end position="43"/>
    </location>
</feature>
<dbReference type="EMBL" id="PFRK01000027">
    <property type="protein sequence ID" value="PJC49410.1"/>
    <property type="molecule type" value="Genomic_DNA"/>
</dbReference>
<evidence type="ECO:0000313" key="2">
    <source>
        <dbReference type="EMBL" id="PJC49410.1"/>
    </source>
</evidence>
<dbReference type="InterPro" id="IPR045275">
    <property type="entry name" value="MscS_archaea/bacteria_type"/>
</dbReference>
<evidence type="ECO:0000313" key="3">
    <source>
        <dbReference type="Proteomes" id="UP000231300"/>
    </source>
</evidence>
<dbReference type="Gene3D" id="1.10.287.1260">
    <property type="match status" value="2"/>
</dbReference>
<evidence type="ECO:0000256" key="1">
    <source>
        <dbReference type="SAM" id="Phobius"/>
    </source>
</evidence>
<reference evidence="3" key="1">
    <citation type="submission" date="2017-09" db="EMBL/GenBank/DDBJ databases">
        <title>Depth-based differentiation of microbial function through sediment-hosted aquifers and enrichment of novel symbionts in the deep terrestrial subsurface.</title>
        <authorList>
            <person name="Probst A.J."/>
            <person name="Ladd B."/>
            <person name="Jarett J.K."/>
            <person name="Geller-Mcgrath D.E."/>
            <person name="Sieber C.M.K."/>
            <person name="Emerson J.B."/>
            <person name="Anantharaman K."/>
            <person name="Thomas B.C."/>
            <person name="Malmstrom R."/>
            <person name="Stieglmeier M."/>
            <person name="Klingl A."/>
            <person name="Woyke T."/>
            <person name="Ryan C.M."/>
            <person name="Banfield J.F."/>
        </authorList>
    </citation>
    <scope>NUCLEOTIDE SEQUENCE [LARGE SCALE GENOMIC DNA]</scope>
</reference>
<feature type="transmembrane region" description="Helical" evidence="1">
    <location>
        <begin position="165"/>
        <end position="185"/>
    </location>
</feature>
<dbReference type="Proteomes" id="UP000231300">
    <property type="component" value="Unassembled WGS sequence"/>
</dbReference>
<dbReference type="InterPro" id="IPR008910">
    <property type="entry name" value="MSC_TM_helix"/>
</dbReference>
<sequence length="230" mass="25274">MNNIWMTWGDVFNVSLQSLWLGFIQFAPKLILAIIFFVVGWILGSLIAKAFEQVFSALKIDNLFHSIGMDDFFRRAGMHLNSGYFIGQVMKWFIIIIFLLPSLNLVGLDYIASFLKDDVIGFLPRVVVAVFILIIATIVADFLSKTVMAGSRAMNLKSTNMLGSLVKYTIWIFAFIIALGQLGVAEGYMSVLFTGLVGMLALGGALAFGLGGKEAAGRLISKIGEEISQR</sequence>
<feature type="transmembrane region" description="Helical" evidence="1">
    <location>
        <begin position="191"/>
        <end position="212"/>
    </location>
</feature>
<name>A0A2J0N3G9_9BACT</name>
<dbReference type="AlphaFoldDB" id="A0A2J0N3G9"/>
<keyword evidence="1" id="KW-0472">Membrane</keyword>
<feature type="transmembrane region" description="Helical" evidence="1">
    <location>
        <begin position="122"/>
        <end position="144"/>
    </location>
</feature>
<proteinExistence type="predicted"/>
<gene>
    <name evidence="2" type="ORF">CO033_01635</name>
</gene>
<accession>A0A2J0N3G9</accession>
<keyword evidence="1" id="KW-1133">Transmembrane helix</keyword>